<feature type="signal peptide" evidence="1">
    <location>
        <begin position="1"/>
        <end position="22"/>
    </location>
</feature>
<sequence length="246" mass="28135">MRPIAFFLSSLFIFLMTYSVKAADCNIDKLWRVSFGLTPGITEPGKKSPMVNFVSELADDIGVKLTYEITPFRRSIISVSVGRADMHLPMLQADDRAFIDENLMYSEATFFEVPFYVYTSSERNSLDSDYEDELKTIETEAKHAHFFPFPVIESDCIECSLRKLMLGRIDAFIYAEQTTEKTIKKLGLEARIRREFYRAFPAKAVIRRNECGEKLDQILSKLVPSKRSNAIHPAFRPKANSSVESN</sequence>
<dbReference type="RefSeq" id="WP_167578931.1">
    <property type="nucleotide sequence ID" value="NZ_CM011002.1"/>
</dbReference>
<evidence type="ECO:0008006" key="4">
    <source>
        <dbReference type="Google" id="ProtNLM"/>
    </source>
</evidence>
<evidence type="ECO:0000313" key="3">
    <source>
        <dbReference type="Proteomes" id="UP000004703"/>
    </source>
</evidence>
<protein>
    <recommendedName>
        <fullName evidence="4">Solute-binding protein family 3/N-terminal domain-containing protein</fullName>
    </recommendedName>
</protein>
<dbReference type="EMBL" id="ACCU02000003">
    <property type="protein sequence ID" value="EEE44915.2"/>
    <property type="molecule type" value="Genomic_DNA"/>
</dbReference>
<keyword evidence="1" id="KW-0732">Signal</keyword>
<evidence type="ECO:0000256" key="1">
    <source>
        <dbReference type="SAM" id="SignalP"/>
    </source>
</evidence>
<proteinExistence type="predicted"/>
<feature type="chain" id="PRO_5022972862" description="Solute-binding protein family 3/N-terminal domain-containing protein" evidence="1">
    <location>
        <begin position="23"/>
        <end position="246"/>
    </location>
</feature>
<evidence type="ECO:0000313" key="2">
    <source>
        <dbReference type="EMBL" id="EEE44915.2"/>
    </source>
</evidence>
<dbReference type="SUPFAM" id="SSF53850">
    <property type="entry name" value="Periplasmic binding protein-like II"/>
    <property type="match status" value="1"/>
</dbReference>
<dbReference type="Proteomes" id="UP000004703">
    <property type="component" value="Chromosome"/>
</dbReference>
<reference evidence="2 3" key="1">
    <citation type="submission" date="2008-01" db="EMBL/GenBank/DDBJ databases">
        <authorList>
            <person name="Wagner-Dobler I."/>
            <person name="Ferriera S."/>
            <person name="Johnson J."/>
            <person name="Kravitz S."/>
            <person name="Beeson K."/>
            <person name="Sutton G."/>
            <person name="Rogers Y.-H."/>
            <person name="Friedman R."/>
            <person name="Frazier M."/>
            <person name="Venter J.C."/>
        </authorList>
    </citation>
    <scope>NUCLEOTIDE SEQUENCE [LARGE SCALE GENOMIC DNA]</scope>
    <source>
        <strain evidence="3">DSM 17067 / NCIMB 14079 / DFL-11</strain>
    </source>
</reference>
<organism evidence="2 3">
    <name type="scientific">Roseibium alexandrii (strain DSM 17067 / NCIMB 14079 / DFL-11)</name>
    <name type="common">Labrenzia alexandrii</name>
    <dbReference type="NCBI Taxonomy" id="244592"/>
    <lineage>
        <taxon>Bacteria</taxon>
        <taxon>Pseudomonadati</taxon>
        <taxon>Pseudomonadota</taxon>
        <taxon>Alphaproteobacteria</taxon>
        <taxon>Hyphomicrobiales</taxon>
        <taxon>Stappiaceae</taxon>
        <taxon>Roseibium</taxon>
    </lineage>
</organism>
<comment type="caution">
    <text evidence="2">The sequence shown here is derived from an EMBL/GenBank/DDBJ whole genome shotgun (WGS) entry which is preliminary data.</text>
</comment>
<gene>
    <name evidence="2" type="ORF">SADFL11_2203</name>
</gene>
<reference evidence="2 3" key="2">
    <citation type="submission" date="2013-04" db="EMBL/GenBank/DDBJ databases">
        <authorList>
            <person name="Fiebig A."/>
            <person name="Pradella S."/>
            <person name="Wagner-Doebler I."/>
        </authorList>
    </citation>
    <scope>NUCLEOTIDE SEQUENCE [LARGE SCALE GENOMIC DNA]</scope>
    <source>
        <strain evidence="3">DSM 17067 / NCIMB 14079 / DFL-11</strain>
    </source>
</reference>
<accession>A0A5E8GY25</accession>
<name>A0A5E8GY25_ROSAD</name>
<dbReference type="AlphaFoldDB" id="A0A5E8GY25"/>